<name>A0A1E3Q3H3_LIPST</name>
<evidence type="ECO:0000256" key="1">
    <source>
        <dbReference type="ARBA" id="ARBA00022490"/>
    </source>
</evidence>
<comment type="function">
    <text evidence="4">Component of the eukaryotic translation initiation factor 3 (eIF-3) complex, which is involved in protein synthesis of a specialized repertoire of mRNAs and, together with other initiation factors, stimulates binding of mRNA and methionyl-tRNAi to the 40S ribosome. The eIF-3 complex specifically targets and initiates translation of a subset of mRNAs involved in cell proliferation.</text>
</comment>
<evidence type="ECO:0000256" key="3">
    <source>
        <dbReference type="ARBA" id="ARBA00022917"/>
    </source>
</evidence>
<dbReference type="GO" id="GO:0016282">
    <property type="term" value="C:eukaryotic 43S preinitiation complex"/>
    <property type="evidence" value="ECO:0007669"/>
    <property type="project" value="UniProtKB-UniRule"/>
</dbReference>
<evidence type="ECO:0000256" key="4">
    <source>
        <dbReference type="HAMAP-Rule" id="MF_03011"/>
    </source>
</evidence>
<keyword evidence="2 4" id="KW-0396">Initiation factor</keyword>
<dbReference type="PANTHER" id="PTHR13242">
    <property type="entry name" value="EUKARYOTIC TRANSLATION INITIATION FACTOR 3"/>
    <property type="match status" value="1"/>
</dbReference>
<dbReference type="HAMAP" id="MF_03011">
    <property type="entry name" value="eIF3l"/>
    <property type="match status" value="1"/>
</dbReference>
<dbReference type="InterPro" id="IPR019382">
    <property type="entry name" value="eIF3l"/>
</dbReference>
<evidence type="ECO:0000313" key="8">
    <source>
        <dbReference type="Proteomes" id="UP000094385"/>
    </source>
</evidence>
<accession>A0A1E3Q3H3</accession>
<evidence type="ECO:0000313" key="7">
    <source>
        <dbReference type="EMBL" id="ODQ72191.1"/>
    </source>
</evidence>
<dbReference type="GO" id="GO:0005852">
    <property type="term" value="C:eukaryotic translation initiation factor 3 complex"/>
    <property type="evidence" value="ECO:0007669"/>
    <property type="project" value="UniProtKB-UniRule"/>
</dbReference>
<dbReference type="GO" id="GO:0033290">
    <property type="term" value="C:eukaryotic 48S preinitiation complex"/>
    <property type="evidence" value="ECO:0007669"/>
    <property type="project" value="UniProtKB-UniRule"/>
</dbReference>
<reference evidence="7 8" key="1">
    <citation type="journal article" date="2016" name="Proc. Natl. Acad. Sci. U.S.A.">
        <title>Comparative genomics of biotechnologically important yeasts.</title>
        <authorList>
            <person name="Riley R."/>
            <person name="Haridas S."/>
            <person name="Wolfe K.H."/>
            <person name="Lopes M.R."/>
            <person name="Hittinger C.T."/>
            <person name="Goeker M."/>
            <person name="Salamov A.A."/>
            <person name="Wisecaver J.H."/>
            <person name="Long T.M."/>
            <person name="Calvey C.H."/>
            <person name="Aerts A.L."/>
            <person name="Barry K.W."/>
            <person name="Choi C."/>
            <person name="Clum A."/>
            <person name="Coughlan A.Y."/>
            <person name="Deshpande S."/>
            <person name="Douglass A.P."/>
            <person name="Hanson S.J."/>
            <person name="Klenk H.-P."/>
            <person name="LaButti K.M."/>
            <person name="Lapidus A."/>
            <person name="Lindquist E.A."/>
            <person name="Lipzen A.M."/>
            <person name="Meier-Kolthoff J.P."/>
            <person name="Ohm R.A."/>
            <person name="Otillar R.P."/>
            <person name="Pangilinan J.L."/>
            <person name="Peng Y."/>
            <person name="Rokas A."/>
            <person name="Rosa C.A."/>
            <person name="Scheuner C."/>
            <person name="Sibirny A.A."/>
            <person name="Slot J.C."/>
            <person name="Stielow J.B."/>
            <person name="Sun H."/>
            <person name="Kurtzman C.P."/>
            <person name="Blackwell M."/>
            <person name="Grigoriev I.V."/>
            <person name="Jeffries T.W."/>
        </authorList>
    </citation>
    <scope>NUCLEOTIDE SEQUENCE [LARGE SCALE GENOMIC DNA]</scope>
    <source>
        <strain evidence="7 8">NRRL Y-11557</strain>
    </source>
</reference>
<dbReference type="Pfam" id="PF10255">
    <property type="entry name" value="Paf67"/>
    <property type="match status" value="1"/>
</dbReference>
<keyword evidence="1 4" id="KW-0963">Cytoplasm</keyword>
<evidence type="ECO:0000256" key="5">
    <source>
        <dbReference type="SAM" id="MobiDB-lite"/>
    </source>
</evidence>
<keyword evidence="8" id="KW-1185">Reference proteome</keyword>
<dbReference type="GO" id="GO:0003743">
    <property type="term" value="F:translation initiation factor activity"/>
    <property type="evidence" value="ECO:0007669"/>
    <property type="project" value="UniProtKB-UniRule"/>
</dbReference>
<proteinExistence type="inferred from homology"/>
<evidence type="ECO:0000256" key="2">
    <source>
        <dbReference type="ARBA" id="ARBA00022540"/>
    </source>
</evidence>
<feature type="compositionally biased region" description="Basic and acidic residues" evidence="5">
    <location>
        <begin position="558"/>
        <end position="567"/>
    </location>
</feature>
<feature type="domain" description="PCI" evidence="6">
    <location>
        <begin position="329"/>
        <end position="524"/>
    </location>
</feature>
<dbReference type="EMBL" id="KV454296">
    <property type="protein sequence ID" value="ODQ72191.1"/>
    <property type="molecule type" value="Genomic_DNA"/>
</dbReference>
<protein>
    <recommendedName>
        <fullName evidence="4">Eukaryotic translation initiation factor 3 subunit L</fullName>
        <shortName evidence="4">eIF3l</shortName>
    </recommendedName>
</protein>
<dbReference type="GO" id="GO:0001732">
    <property type="term" value="P:formation of cytoplasmic translation initiation complex"/>
    <property type="evidence" value="ECO:0007669"/>
    <property type="project" value="UniProtKB-UniRule"/>
</dbReference>
<dbReference type="PROSITE" id="PS50250">
    <property type="entry name" value="PCI"/>
    <property type="match status" value="1"/>
</dbReference>
<evidence type="ECO:0000259" key="6">
    <source>
        <dbReference type="PROSITE" id="PS50250"/>
    </source>
</evidence>
<dbReference type="AlphaFoldDB" id="A0A1E3Q3H3"/>
<keyword evidence="3 4" id="KW-0648">Protein biosynthesis</keyword>
<dbReference type="OrthoDB" id="15082at2759"/>
<dbReference type="InterPro" id="IPR000717">
    <property type="entry name" value="PCI_dom"/>
</dbReference>
<sequence>MDNEQVAYDYDDFIQKTGDYDFEDDEPLATDLIDHEGYDEEQLLQQQQLFQRQLQLQQQQAVAQLPDAVRNFILYFHHCLKENNVYDLHGCYENSFNRLTEKFYKNTPWPDPHGVVAPLVNNDQPFVTLYTELYYRHLYAKLQPNLEDRFASYDNYCIWFNYIFDSSSPAEMELPTNWAWDIIDEFIYQFNSFALYRSRTVRKSHNEEEIQQLREHPQTWSTYTVLNVLYSFIQKSRMNEQLEAIKEGRDPDEVAGEDGSRSLYKTFGYFSIIGLLRVHTLLGDFTLALKTMEGIDLSKKSKYARVAGAQFTTYYYVGFCYMMMRRYSDAIKAFSHILLYISRTKGFHNRSAQYDSVTKRSEQMYALLAICVALCPTRLDDSIHTTLREKNGEQLARMQRGGEESLPVFEELFSFSCPKFMSHGPPDYDNPANNVDPLQHHLKVFMMDVKKTMLVPTLRSYLKLYSTMNIEKLATFLEMDPEELRSALVVFKQKSRQVRWTDGSLLDGDVVNISDLDISLEGDLINISEAKIGRKFGDWFLRNTAKYYAVQDTILNKNPEKQEEKEHKDKRRERREKNAEKKGSK</sequence>
<feature type="region of interest" description="Disordered" evidence="5">
    <location>
        <begin position="556"/>
        <end position="585"/>
    </location>
</feature>
<dbReference type="Proteomes" id="UP000094385">
    <property type="component" value="Unassembled WGS sequence"/>
</dbReference>
<organism evidence="7 8">
    <name type="scientific">Lipomyces starkeyi NRRL Y-11557</name>
    <dbReference type="NCBI Taxonomy" id="675824"/>
    <lineage>
        <taxon>Eukaryota</taxon>
        <taxon>Fungi</taxon>
        <taxon>Dikarya</taxon>
        <taxon>Ascomycota</taxon>
        <taxon>Saccharomycotina</taxon>
        <taxon>Lipomycetes</taxon>
        <taxon>Lipomycetales</taxon>
        <taxon>Lipomycetaceae</taxon>
        <taxon>Lipomyces</taxon>
    </lineage>
</organism>
<comment type="subcellular location">
    <subcellularLocation>
        <location evidence="4">Cytoplasm</location>
    </subcellularLocation>
</comment>
<dbReference type="STRING" id="675824.A0A1E3Q3H3"/>
<feature type="compositionally biased region" description="Basic and acidic residues" evidence="5">
    <location>
        <begin position="575"/>
        <end position="585"/>
    </location>
</feature>
<gene>
    <name evidence="7" type="ORF">LIPSTDRAFT_72901</name>
</gene>
<comment type="similarity">
    <text evidence="4">Belongs to the eIF-3 subunit L family.</text>
</comment>
<comment type="subunit">
    <text evidence="4">Component of the eukaryotic translation initiation factor 3 (eIF-3) complex.</text>
</comment>
<dbReference type="PANTHER" id="PTHR13242:SF0">
    <property type="entry name" value="EUKARYOTIC TRANSLATION INITIATION FACTOR 3 SUBUNIT L"/>
    <property type="match status" value="1"/>
</dbReference>